<dbReference type="PANTHER" id="PTHR48104">
    <property type="entry name" value="METACASPASE-4"/>
    <property type="match status" value="1"/>
</dbReference>
<protein>
    <recommendedName>
        <fullName evidence="1">Peptidase C14 caspase domain-containing protein</fullName>
    </recommendedName>
</protein>
<dbReference type="InterPro" id="IPR011600">
    <property type="entry name" value="Pept_C14_caspase"/>
</dbReference>
<feature type="domain" description="Peptidase C14 caspase" evidence="1">
    <location>
        <begin position="1"/>
        <end position="228"/>
    </location>
</feature>
<dbReference type="EMBL" id="AP012337">
    <property type="protein sequence ID" value="BAM01371.1"/>
    <property type="molecule type" value="Genomic_DNA"/>
</dbReference>
<reference evidence="2 3" key="1">
    <citation type="submission" date="2012-02" db="EMBL/GenBank/DDBJ databases">
        <title>Complete genome sequence of Caldilinea aerophila DSM 14535 (= NBRC 102666).</title>
        <authorList>
            <person name="Oguchi A."/>
            <person name="Hosoyama A."/>
            <person name="Sekine M."/>
            <person name="Fukai R."/>
            <person name="Kato Y."/>
            <person name="Nakamura S."/>
            <person name="Hanada S."/>
            <person name="Yamazaki S."/>
            <person name="Fujita N."/>
        </authorList>
    </citation>
    <scope>NUCLEOTIDE SEQUENCE [LARGE SCALE GENOMIC DNA]</scope>
    <source>
        <strain evidence="3">DSM 14535 / JCM 11387 / NBRC 104270 / STL-6-O1</strain>
    </source>
</reference>
<gene>
    <name evidence="2" type="ordered locus">CLDAP_33310</name>
</gene>
<dbReference type="Gene3D" id="3.40.50.1460">
    <property type="match status" value="1"/>
</dbReference>
<evidence type="ECO:0000313" key="2">
    <source>
        <dbReference type="EMBL" id="BAM01371.1"/>
    </source>
</evidence>
<keyword evidence="3" id="KW-1185">Reference proteome</keyword>
<evidence type="ECO:0000313" key="3">
    <source>
        <dbReference type="Proteomes" id="UP000007880"/>
    </source>
</evidence>
<organism evidence="2 3">
    <name type="scientific">Caldilinea aerophila (strain DSM 14535 / JCM 11387 / NBRC 104270 / STL-6-O1)</name>
    <dbReference type="NCBI Taxonomy" id="926550"/>
    <lineage>
        <taxon>Bacteria</taxon>
        <taxon>Bacillati</taxon>
        <taxon>Chloroflexota</taxon>
        <taxon>Caldilineae</taxon>
        <taxon>Caldilineales</taxon>
        <taxon>Caldilineaceae</taxon>
        <taxon>Caldilinea</taxon>
    </lineage>
</organism>
<dbReference type="Proteomes" id="UP000007880">
    <property type="component" value="Chromosome"/>
</dbReference>
<name>I0I7Y3_CALAS</name>
<dbReference type="AlphaFoldDB" id="I0I7Y3"/>
<accession>I0I7Y3</accession>
<dbReference type="InterPro" id="IPR050452">
    <property type="entry name" value="Metacaspase"/>
</dbReference>
<proteinExistence type="predicted"/>
<dbReference type="KEGG" id="cap:CLDAP_33310"/>
<dbReference type="STRING" id="926550.CLDAP_33310"/>
<dbReference type="PATRIC" id="fig|926550.5.peg.3598"/>
<dbReference type="Pfam" id="PF00656">
    <property type="entry name" value="Peptidase_C14"/>
    <property type="match status" value="1"/>
</dbReference>
<evidence type="ECO:0000259" key="1">
    <source>
        <dbReference type="Pfam" id="PF00656"/>
    </source>
</evidence>
<sequence length="813" mass="88115">MEAILSHYGFSVDRRVNSDASRDGILDGYRKLILDSSSDDAVVFYYSGHGGFAVNPTDRPNQPKYLQCIVPTDWATGGAFRGILSAELSAMLAELTARTKNVAVILDCCHAAQMSRAADPGAVVPRALPRAWADGVADFLAQHPIDLTRVHVESNPDAIRLVATEVDRSAYEAFQPANGGFIRMGLLTRAIQIALEEFGLMPVAWRTLALRVRELVMSQHPEQRPEVEGPADRLLFATTVAPRSDAVVFFLDNGRPSLRASRLLGARVGAMYDVLPPGAMDLGSGAVAEATVTELVGNVSRVELQVLPGQPPPQAGALAVPRALPYPRTRIAVRGDAEGVDRLRDLLRSSRFLDLAAGDEPAGFEVVVDHQQLMLFDSDGVQIVNPEPDDDTGRRRTSERLERWAKALALRDLQPGGLPPEVATVHWGRVVNGERIPLGGGETLHVGENIYVTVENRSDTNLYVAVFDIGVSGMVTLLTAATPTGRKLAPGDSYTLGERFGVLEGLGPISWPAEVPRSGVHRESIMVILAEDWNDFQSFETARSSTRGPRTPLESLLDSVREGTTREIPVNRPSGGLYDVRRFDFDLSPTPRAPFIIDQSIPSRSLSWAASRSFPRGDAAQAAHPPERVAIRLDQVVIHGNRSLWRKAKVRIDSLALTGAADLSGAYRPLTEVFSGIGDGDRLPLDNLLIYEGPVARYLDFGLWVSRDERGAKSLIELLKEVASDPGFNDALTTLIGLTAAGPQATALVAAGAAATTVLYFAGRVLQEALGNSIGLYRRSFLPNERFGVGRYPEAGLLRAQDFSFSYEIVETS</sequence>
<dbReference type="GO" id="GO:0006508">
    <property type="term" value="P:proteolysis"/>
    <property type="evidence" value="ECO:0007669"/>
    <property type="project" value="InterPro"/>
</dbReference>
<dbReference type="GO" id="GO:0005737">
    <property type="term" value="C:cytoplasm"/>
    <property type="evidence" value="ECO:0007669"/>
    <property type="project" value="TreeGrafter"/>
</dbReference>
<dbReference type="PANTHER" id="PTHR48104:SF30">
    <property type="entry name" value="METACASPASE-1"/>
    <property type="match status" value="1"/>
</dbReference>
<dbReference type="GO" id="GO:0004197">
    <property type="term" value="F:cysteine-type endopeptidase activity"/>
    <property type="evidence" value="ECO:0007669"/>
    <property type="project" value="InterPro"/>
</dbReference>
<dbReference type="eggNOG" id="COG4249">
    <property type="taxonomic scope" value="Bacteria"/>
</dbReference>
<dbReference type="HOGENOM" id="CLU_018527_0_0_0"/>